<accession>A0A813F8V8</accession>
<dbReference type="AlphaFoldDB" id="A0A813F8V8"/>
<comment type="caution">
    <text evidence="1">The sequence shown here is derived from an EMBL/GenBank/DDBJ whole genome shotgun (WGS) entry which is preliminary data.</text>
</comment>
<feature type="non-terminal residue" evidence="1">
    <location>
        <position position="1"/>
    </location>
</feature>
<dbReference type="InterPro" id="IPR037238">
    <property type="entry name" value="YbiA-like_sf"/>
</dbReference>
<evidence type="ECO:0000313" key="2">
    <source>
        <dbReference type="EMBL" id="CAE8732686.1"/>
    </source>
</evidence>
<organism evidence="1 3">
    <name type="scientific">Polarella glacialis</name>
    <name type="common">Dinoflagellate</name>
    <dbReference type="NCBI Taxonomy" id="89957"/>
    <lineage>
        <taxon>Eukaryota</taxon>
        <taxon>Sar</taxon>
        <taxon>Alveolata</taxon>
        <taxon>Dinophyceae</taxon>
        <taxon>Suessiales</taxon>
        <taxon>Suessiaceae</taxon>
        <taxon>Polarella</taxon>
    </lineage>
</organism>
<dbReference type="EMBL" id="CAJNNW010036209">
    <property type="protein sequence ID" value="CAE8732686.1"/>
    <property type="molecule type" value="Genomic_DNA"/>
</dbReference>
<evidence type="ECO:0008006" key="4">
    <source>
        <dbReference type="Google" id="ProtNLM"/>
    </source>
</evidence>
<evidence type="ECO:0000313" key="3">
    <source>
        <dbReference type="Proteomes" id="UP000654075"/>
    </source>
</evidence>
<name>A0A813F8V8_POLGL</name>
<dbReference type="CDD" id="cd15457">
    <property type="entry name" value="NADAR"/>
    <property type="match status" value="1"/>
</dbReference>
<proteinExistence type="predicted"/>
<reference evidence="1" key="1">
    <citation type="submission" date="2021-02" db="EMBL/GenBank/DDBJ databases">
        <authorList>
            <person name="Dougan E. K."/>
            <person name="Rhodes N."/>
            <person name="Thang M."/>
            <person name="Chan C."/>
        </authorList>
    </citation>
    <scope>NUCLEOTIDE SEQUENCE</scope>
</reference>
<dbReference type="Proteomes" id="UP000654075">
    <property type="component" value="Unassembled WGS sequence"/>
</dbReference>
<protein>
    <recommendedName>
        <fullName evidence="4">NADAR domain-containing protein</fullName>
    </recommendedName>
</protein>
<dbReference type="SUPFAM" id="SSF143990">
    <property type="entry name" value="YbiA-like"/>
    <property type="match status" value="1"/>
</dbReference>
<evidence type="ECO:0000313" key="1">
    <source>
        <dbReference type="EMBL" id="CAE8609996.1"/>
    </source>
</evidence>
<dbReference type="InterPro" id="IPR012816">
    <property type="entry name" value="NADAR"/>
</dbReference>
<keyword evidence="3" id="KW-1185">Reference proteome</keyword>
<sequence>EKTNRGTFTKSWDGHWRFRAMLPITVEYKLVIPYPDIWDWPEMTNRSLDLEQKKKHHNTAYVKMEFGRRFQEIRWCREELSTCRQPGCCKLTFNGQPNEYCSRSCKARGAPDITPIPFELGGTHCGLLAFYYPGKQEHCDVLCGAGFLGNFYDVKMCGSELQVSPKLRSYKALCFRTAESAFQALKFWSMAEEFQDLTGDQAFKRTRDLEKHGCPVDSSYSGYGNNWNAMLTVLRAKFTPGSLLAKALQLTDPAFLLEHNPQTGRDKTWSDNGDGSGLNWLGLQLMLIRDQICGHSGKPQSWTSKLRPLFNVDTGLPLNDRWQSAVQQASATLNSQPPA</sequence>
<gene>
    <name evidence="1" type="ORF">PGLA1383_LOCUS27823</name>
    <name evidence="2" type="ORF">PGLA2088_LOCUS46506</name>
</gene>
<dbReference type="OrthoDB" id="206452at2759"/>
<dbReference type="EMBL" id="CAJNNV010024488">
    <property type="protein sequence ID" value="CAE8609996.1"/>
    <property type="molecule type" value="Genomic_DNA"/>
</dbReference>
<dbReference type="Gene3D" id="1.10.357.40">
    <property type="entry name" value="YbiA-like"/>
    <property type="match status" value="1"/>
</dbReference>
<dbReference type="Proteomes" id="UP000626109">
    <property type="component" value="Unassembled WGS sequence"/>
</dbReference>